<evidence type="ECO:0000256" key="1">
    <source>
        <dbReference type="ARBA" id="ARBA00036390"/>
    </source>
</evidence>
<keyword evidence="10" id="KW-0694">RNA-binding</keyword>
<dbReference type="Gene3D" id="3.30.2350.10">
    <property type="entry name" value="Pseudouridine synthase"/>
    <property type="match status" value="1"/>
</dbReference>
<dbReference type="Pfam" id="PF01479">
    <property type="entry name" value="S4"/>
    <property type="match status" value="1"/>
</dbReference>
<dbReference type="SUPFAM" id="SSF55120">
    <property type="entry name" value="Pseudouridine synthase"/>
    <property type="match status" value="1"/>
</dbReference>
<reference evidence="12 13" key="1">
    <citation type="journal article" date="2015" name="Appl. Environ. Microbiol.">
        <title>Aerobic and Anaerobic Thiosulfate Oxidation by a Cold-Adapted, Subglacial Chemoautotroph.</title>
        <authorList>
            <person name="Harrold Z.R."/>
            <person name="Skidmore M.L."/>
            <person name="Hamilton T.L."/>
            <person name="Desch L."/>
            <person name="Amada K."/>
            <person name="van Gelder W."/>
            <person name="Glover K."/>
            <person name="Roden E.E."/>
            <person name="Boyd E.S."/>
        </authorList>
    </citation>
    <scope>NUCLEOTIDE SEQUENCE [LARGE SCALE GENOMIC DNA]</scope>
    <source>
        <strain evidence="12 13">RG</strain>
    </source>
</reference>
<dbReference type="GO" id="GO:0003723">
    <property type="term" value="F:RNA binding"/>
    <property type="evidence" value="ECO:0007669"/>
    <property type="project" value="UniProtKB-KW"/>
</dbReference>
<dbReference type="InterPro" id="IPR036986">
    <property type="entry name" value="S4_RNA-bd_sf"/>
</dbReference>
<dbReference type="CDD" id="cd02555">
    <property type="entry name" value="PSSA_1"/>
    <property type="match status" value="1"/>
</dbReference>
<comment type="catalytic activity">
    <reaction evidence="1">
        <text>uridine(35) in tRNA(Tyr) = pseudouridine(35) in tRNA(Tyr)</text>
        <dbReference type="Rhea" id="RHEA:60556"/>
        <dbReference type="Rhea" id="RHEA-COMP:15607"/>
        <dbReference type="Rhea" id="RHEA-COMP:15608"/>
        <dbReference type="ChEBI" id="CHEBI:65314"/>
        <dbReference type="ChEBI" id="CHEBI:65315"/>
    </reaction>
</comment>
<evidence type="ECO:0000256" key="7">
    <source>
        <dbReference type="ARBA" id="ARBA00042843"/>
    </source>
</evidence>
<dbReference type="OrthoDB" id="9807213at2"/>
<dbReference type="InterPro" id="IPR002942">
    <property type="entry name" value="S4_RNA-bd"/>
</dbReference>
<evidence type="ECO:0000313" key="12">
    <source>
        <dbReference type="EMBL" id="KVW99633.1"/>
    </source>
</evidence>
<accession>A0A119CYE3</accession>
<comment type="caution">
    <text evidence="12">The sequence shown here is derived from an EMBL/GenBank/DDBJ whole genome shotgun (WGS) entry which is preliminary data.</text>
</comment>
<evidence type="ECO:0000256" key="4">
    <source>
        <dbReference type="ARBA" id="ARBA00039989"/>
    </source>
</evidence>
<dbReference type="RefSeq" id="WP_059750755.1">
    <property type="nucleotide sequence ID" value="NZ_LDUG01000002.1"/>
</dbReference>
<gene>
    <name evidence="12" type="ORF">ABW22_00195</name>
</gene>
<evidence type="ECO:0000259" key="11">
    <source>
        <dbReference type="SMART" id="SM00363"/>
    </source>
</evidence>
<dbReference type="EMBL" id="LDUG01000002">
    <property type="protein sequence ID" value="KVW99633.1"/>
    <property type="molecule type" value="Genomic_DNA"/>
</dbReference>
<evidence type="ECO:0000256" key="3">
    <source>
        <dbReference type="ARBA" id="ARBA00038922"/>
    </source>
</evidence>
<evidence type="ECO:0000256" key="2">
    <source>
        <dbReference type="ARBA" id="ARBA00036535"/>
    </source>
</evidence>
<name>A0A119CYE3_THIDE</name>
<proteinExistence type="predicted"/>
<protein>
    <recommendedName>
        <fullName evidence="4">Dual-specificity RNA pseudouridine synthase RluF</fullName>
        <ecNumber evidence="3">5.4.99.21</ecNumber>
    </recommendedName>
    <alternativeName>
        <fullName evidence="6">23S rRNA pseudouridine(2604) synthase</fullName>
    </alternativeName>
    <alternativeName>
        <fullName evidence="8">Ribosomal large subunit pseudouridine synthase F</fullName>
    </alternativeName>
    <alternativeName>
        <fullName evidence="7">rRNA pseudouridylate synthase F</fullName>
    </alternativeName>
    <alternativeName>
        <fullName evidence="9">rRNA-uridine isomerase F</fullName>
    </alternativeName>
    <alternativeName>
        <fullName evidence="5">tRNA(Tyr) pseudouridine(35) synthase</fullName>
    </alternativeName>
</protein>
<dbReference type="PATRIC" id="fig|36861.3.peg.1066"/>
<keyword evidence="13" id="KW-1185">Reference proteome</keyword>
<dbReference type="SMART" id="SM00363">
    <property type="entry name" value="S4"/>
    <property type="match status" value="1"/>
</dbReference>
<sequence>MTDPIRLAKRVAELRGCSRREAEQFINGGWVRVDGIVVEEPQFRVADQRVEIDPGADLGQTEPVTLLLHKPPGYHTLQSDNQNGQPASQLLNPATLWPEDISGLRPLKMHFAQLTGCVPLETGASGLVVFTQDWRIARKLTEDAATLEHEVIVEVAGELAPNGLKRLNRGILYRGKTPPAIKVSWQNETRLRVALKGAQPGQIAHLCEAVGLQVLSMKRIRLGRVPLGKLPPGQWRYLLEDERF</sequence>
<feature type="domain" description="RNA-binding S4" evidence="11">
    <location>
        <begin position="5"/>
        <end position="69"/>
    </location>
</feature>
<dbReference type="SUPFAM" id="SSF55174">
    <property type="entry name" value="Alpha-L RNA-binding motif"/>
    <property type="match status" value="1"/>
</dbReference>
<dbReference type="GO" id="GO:0001522">
    <property type="term" value="P:pseudouridine synthesis"/>
    <property type="evidence" value="ECO:0007669"/>
    <property type="project" value="InterPro"/>
</dbReference>
<evidence type="ECO:0000256" key="5">
    <source>
        <dbReference type="ARBA" id="ARBA00041420"/>
    </source>
</evidence>
<evidence type="ECO:0000256" key="8">
    <source>
        <dbReference type="ARBA" id="ARBA00042890"/>
    </source>
</evidence>
<comment type="catalytic activity">
    <reaction evidence="2">
        <text>uridine(2604) in 23S rRNA = pseudouridine(2604) in 23S rRNA</text>
        <dbReference type="Rhea" id="RHEA:38875"/>
        <dbReference type="Rhea" id="RHEA-COMP:10093"/>
        <dbReference type="Rhea" id="RHEA-COMP:10094"/>
        <dbReference type="ChEBI" id="CHEBI:65314"/>
        <dbReference type="ChEBI" id="CHEBI:65315"/>
        <dbReference type="EC" id="5.4.99.21"/>
    </reaction>
</comment>
<evidence type="ECO:0000256" key="9">
    <source>
        <dbReference type="ARBA" id="ARBA00043147"/>
    </source>
</evidence>
<dbReference type="InterPro" id="IPR020103">
    <property type="entry name" value="PsdUridine_synth_cat_dom_sf"/>
</dbReference>
<dbReference type="GO" id="GO:0160138">
    <property type="term" value="F:23S rRNA pseudouridine(2604) synthase activity"/>
    <property type="evidence" value="ECO:0007669"/>
    <property type="project" value="UniProtKB-EC"/>
</dbReference>
<dbReference type="GO" id="GO:0006396">
    <property type="term" value="P:RNA processing"/>
    <property type="evidence" value="ECO:0007669"/>
    <property type="project" value="UniProtKB-ARBA"/>
</dbReference>
<dbReference type="PROSITE" id="PS50889">
    <property type="entry name" value="S4"/>
    <property type="match status" value="1"/>
</dbReference>
<dbReference type="AlphaFoldDB" id="A0A119CYE3"/>
<dbReference type="Gene3D" id="3.10.290.10">
    <property type="entry name" value="RNA-binding S4 domain"/>
    <property type="match status" value="1"/>
</dbReference>
<organism evidence="12 13">
    <name type="scientific">Thiobacillus denitrificans</name>
    <dbReference type="NCBI Taxonomy" id="36861"/>
    <lineage>
        <taxon>Bacteria</taxon>
        <taxon>Pseudomonadati</taxon>
        <taxon>Pseudomonadota</taxon>
        <taxon>Betaproteobacteria</taxon>
        <taxon>Nitrosomonadales</taxon>
        <taxon>Thiobacillaceae</taxon>
        <taxon>Thiobacillus</taxon>
    </lineage>
</organism>
<evidence type="ECO:0000256" key="6">
    <source>
        <dbReference type="ARBA" id="ARBA00041697"/>
    </source>
</evidence>
<evidence type="ECO:0000313" key="13">
    <source>
        <dbReference type="Proteomes" id="UP000064243"/>
    </source>
</evidence>
<dbReference type="EC" id="5.4.99.21" evidence="3"/>
<evidence type="ECO:0000256" key="10">
    <source>
        <dbReference type="PROSITE-ProRule" id="PRU00182"/>
    </source>
</evidence>
<dbReference type="InterPro" id="IPR050343">
    <property type="entry name" value="RsuA_PseudoU_synthase"/>
</dbReference>
<dbReference type="Proteomes" id="UP000064243">
    <property type="component" value="Unassembled WGS sequence"/>
</dbReference>
<dbReference type="PANTHER" id="PTHR47683:SF2">
    <property type="entry name" value="RNA-BINDING S4 DOMAIN-CONTAINING PROTEIN"/>
    <property type="match status" value="1"/>
</dbReference>
<dbReference type="PANTHER" id="PTHR47683">
    <property type="entry name" value="PSEUDOURIDINE SYNTHASE FAMILY PROTEIN-RELATED"/>
    <property type="match status" value="1"/>
</dbReference>
<dbReference type="CDD" id="cd00165">
    <property type="entry name" value="S4"/>
    <property type="match status" value="1"/>
</dbReference>